<dbReference type="Pfam" id="PF17866">
    <property type="entry name" value="AAA_lid_6"/>
    <property type="match status" value="1"/>
</dbReference>
<dbReference type="Gene3D" id="2.160.20.10">
    <property type="entry name" value="Single-stranded right-handed beta-helix, Pectin lyase-like"/>
    <property type="match status" value="3"/>
</dbReference>
<keyword evidence="7" id="KW-1185">Reference proteome</keyword>
<keyword evidence="3" id="KW-0067">ATP-binding</keyword>
<dbReference type="PRINTS" id="PR00819">
    <property type="entry name" value="CBXCFQXSUPER"/>
</dbReference>
<dbReference type="SMART" id="SM00382">
    <property type="entry name" value="AAA"/>
    <property type="match status" value="1"/>
</dbReference>
<dbReference type="EMBL" id="QUNO01000015">
    <property type="protein sequence ID" value="REH37094.1"/>
    <property type="molecule type" value="Genomic_DNA"/>
</dbReference>
<sequence>MTRQVLQVPGAFRTIAEALAKATDGSVVNVASGRYEESLAITGVVTINAEDGPGTVRLHSATGSTLVVAGGAVQLSGLDITGDDAELPVLDVRNGEAALDNCRVGGAAWTAVLARQTGVLAMRQCRVQNPTGAGVVVTSVGNSSVEETVIAEVGSSAMVVAESGRVQVRGCVFDHVKGNGLCVNGSGIGQVSDTRIVGSGKPAVVIEQEGRAELTRVVITESASLDAYLTSAGEVTLTDCEFSGSGGQSVHIANGAKPTLHGCTFSGASRQGVHVTGGSSPTIESCTITDSPIGLLVDAAADPAVRMLTVTKADQSAVLVSGGGKARVDGLSVTGGVRVVDSGIDLRRAVVELAGGVGVALEGSSTGRIDEMRVRTASGAGLLLTGQARATVSSAAAQGCPVEIGSGSVLTLEASEVTEVRGAGIVVADGGTLRATRCRVHHNSGPGIDVQGSAMSELDNCEIFDNDGSAPPAPAAPAPTPAAPAQPPAPAASAASAPAAPAEQADDQAAHRGDGPLAELHSLVGLESVKAEVTGLINLNRMAQRREQLGLPMPSVSRHLVFAGPPGTGKTTVARLYGSVLAELGILRQGHMIEVARADLVAQYIGATAIKTTEVFEKALGGVLFIDEAYTLTSQSGGSGPDFGQEAVDTVMKLMEDHRSDIVVIVAGYTDQMEQFLASNPGMASRFTKTVEFPNYTVDELVTIVRGMAAKHYYELDDDVLNALHRYFDKTPKGKTFGNGRVARQLFESMISTQASRLAISGGADNELSRFAVSDVPLAEGDDGTDTPEDNLPPGPSARRLSTLVGQATVKEALLARLSGLIALSRRRQPLGGLANLVFDGPLGSGRRTMARLFARSLAELGLLASGAVTELPLSAIPCTFDGQAEIRVRAAVAESAGGALLVDIDQLFLRRSDAEKGRVVAAVREVLAAAPTETVLLLTGQQQLIGALLGRTDLAGRFAEHLRLTDYSPAERAELVVRWWAENGWQAGEGVVAALTAGLAAVGVREARQFAAVVAAGSTSRTVTTADLDSARPSIEERKAVPVPA</sequence>
<feature type="compositionally biased region" description="Acidic residues" evidence="4">
    <location>
        <begin position="780"/>
        <end position="789"/>
    </location>
</feature>
<dbReference type="SMART" id="SM00710">
    <property type="entry name" value="PbH1"/>
    <property type="match status" value="10"/>
</dbReference>
<feature type="compositionally biased region" description="Low complexity" evidence="4">
    <location>
        <begin position="491"/>
        <end position="503"/>
    </location>
</feature>
<feature type="compositionally biased region" description="Pro residues" evidence="4">
    <location>
        <begin position="471"/>
        <end position="490"/>
    </location>
</feature>
<dbReference type="Gene3D" id="3.40.50.300">
    <property type="entry name" value="P-loop containing nucleotide triphosphate hydrolases"/>
    <property type="match status" value="2"/>
</dbReference>
<proteinExistence type="inferred from homology"/>
<keyword evidence="2" id="KW-0547">Nucleotide-binding</keyword>
<dbReference type="Pfam" id="PF00004">
    <property type="entry name" value="AAA"/>
    <property type="match status" value="1"/>
</dbReference>
<dbReference type="InterPro" id="IPR000641">
    <property type="entry name" value="CbxX/CfxQ"/>
</dbReference>
<comment type="caution">
    <text evidence="6">The sequence shown here is derived from an EMBL/GenBank/DDBJ whole genome shotgun (WGS) entry which is preliminary data.</text>
</comment>
<comment type="similarity">
    <text evidence="1">Belongs to the CbxX/CfxQ family.</text>
</comment>
<dbReference type="PANTHER" id="PTHR43392">
    <property type="entry name" value="AAA-TYPE ATPASE FAMILY PROTEIN / ANKYRIN REPEAT FAMILY PROTEIN"/>
    <property type="match status" value="1"/>
</dbReference>
<protein>
    <submittedName>
        <fullName evidence="6">SpoVK/Ycf46/Vps4 family AAA+-type ATPase</fullName>
    </submittedName>
</protein>
<dbReference type="AlphaFoldDB" id="A0A3E0H229"/>
<dbReference type="CDD" id="cd00009">
    <property type="entry name" value="AAA"/>
    <property type="match status" value="1"/>
</dbReference>
<evidence type="ECO:0000259" key="5">
    <source>
        <dbReference type="SMART" id="SM00382"/>
    </source>
</evidence>
<evidence type="ECO:0000313" key="7">
    <source>
        <dbReference type="Proteomes" id="UP000256269"/>
    </source>
</evidence>
<feature type="domain" description="AAA+ ATPase" evidence="5">
    <location>
        <begin position="556"/>
        <end position="697"/>
    </location>
</feature>
<dbReference type="Proteomes" id="UP000256269">
    <property type="component" value="Unassembled WGS sequence"/>
</dbReference>
<dbReference type="InterPro" id="IPR012334">
    <property type="entry name" value="Pectin_lyas_fold"/>
</dbReference>
<feature type="region of interest" description="Disordered" evidence="4">
    <location>
        <begin position="462"/>
        <end position="513"/>
    </location>
</feature>
<dbReference type="SUPFAM" id="SSF51126">
    <property type="entry name" value="Pectin lyase-like"/>
    <property type="match status" value="2"/>
</dbReference>
<evidence type="ECO:0000313" key="6">
    <source>
        <dbReference type="EMBL" id="REH37094.1"/>
    </source>
</evidence>
<dbReference type="InterPro" id="IPR027417">
    <property type="entry name" value="P-loop_NTPase"/>
</dbReference>
<gene>
    <name evidence="6" type="ORF">BCF44_11598</name>
</gene>
<dbReference type="InterPro" id="IPR006626">
    <property type="entry name" value="PbH1"/>
</dbReference>
<dbReference type="SUPFAM" id="SSF52540">
    <property type="entry name" value="P-loop containing nucleoside triphosphate hydrolases"/>
    <property type="match status" value="2"/>
</dbReference>
<dbReference type="InterPro" id="IPR050773">
    <property type="entry name" value="CbxX/CfxQ_RuBisCO_ESX"/>
</dbReference>
<dbReference type="GO" id="GO:0005524">
    <property type="term" value="F:ATP binding"/>
    <property type="evidence" value="ECO:0007669"/>
    <property type="project" value="UniProtKB-KW"/>
</dbReference>
<name>A0A3E0H229_9PSEU</name>
<dbReference type="Pfam" id="PF13229">
    <property type="entry name" value="Beta_helix"/>
    <property type="match status" value="2"/>
</dbReference>
<dbReference type="GO" id="GO:0016887">
    <property type="term" value="F:ATP hydrolysis activity"/>
    <property type="evidence" value="ECO:0007669"/>
    <property type="project" value="InterPro"/>
</dbReference>
<evidence type="ECO:0000256" key="3">
    <source>
        <dbReference type="ARBA" id="ARBA00022840"/>
    </source>
</evidence>
<dbReference type="PANTHER" id="PTHR43392:SF2">
    <property type="entry name" value="AAA-TYPE ATPASE FAMILY PROTEIN _ ANKYRIN REPEAT FAMILY PROTEIN"/>
    <property type="match status" value="1"/>
</dbReference>
<accession>A0A3E0H229</accession>
<dbReference type="Gene3D" id="1.10.8.60">
    <property type="match status" value="1"/>
</dbReference>
<feature type="region of interest" description="Disordered" evidence="4">
    <location>
        <begin position="777"/>
        <end position="797"/>
    </location>
</feature>
<organism evidence="6 7">
    <name type="scientific">Kutzneria buriramensis</name>
    <dbReference type="NCBI Taxonomy" id="1045776"/>
    <lineage>
        <taxon>Bacteria</taxon>
        <taxon>Bacillati</taxon>
        <taxon>Actinomycetota</taxon>
        <taxon>Actinomycetes</taxon>
        <taxon>Pseudonocardiales</taxon>
        <taxon>Pseudonocardiaceae</taxon>
        <taxon>Kutzneria</taxon>
    </lineage>
</organism>
<dbReference type="InterPro" id="IPR039448">
    <property type="entry name" value="Beta_helix"/>
</dbReference>
<dbReference type="InterPro" id="IPR011050">
    <property type="entry name" value="Pectin_lyase_fold/virulence"/>
</dbReference>
<dbReference type="FunFam" id="3.40.50.300:FF:000216">
    <property type="entry name" value="Type VII secretion ATPase EccA"/>
    <property type="match status" value="1"/>
</dbReference>
<dbReference type="InterPro" id="IPR003959">
    <property type="entry name" value="ATPase_AAA_core"/>
</dbReference>
<evidence type="ECO:0000256" key="4">
    <source>
        <dbReference type="SAM" id="MobiDB-lite"/>
    </source>
</evidence>
<reference evidence="6 7" key="1">
    <citation type="submission" date="2018-08" db="EMBL/GenBank/DDBJ databases">
        <title>Genomic Encyclopedia of Archaeal and Bacterial Type Strains, Phase II (KMG-II): from individual species to whole genera.</title>
        <authorList>
            <person name="Goeker M."/>
        </authorList>
    </citation>
    <scope>NUCLEOTIDE SEQUENCE [LARGE SCALE GENOMIC DNA]</scope>
    <source>
        <strain evidence="6 7">DSM 45791</strain>
    </source>
</reference>
<evidence type="ECO:0000256" key="1">
    <source>
        <dbReference type="ARBA" id="ARBA00010378"/>
    </source>
</evidence>
<evidence type="ECO:0000256" key="2">
    <source>
        <dbReference type="ARBA" id="ARBA00022741"/>
    </source>
</evidence>
<dbReference type="InterPro" id="IPR041627">
    <property type="entry name" value="AAA_lid_6"/>
</dbReference>
<dbReference type="InterPro" id="IPR003593">
    <property type="entry name" value="AAA+_ATPase"/>
</dbReference>
<dbReference type="RefSeq" id="WP_170217959.1">
    <property type="nucleotide sequence ID" value="NZ_CP144375.1"/>
</dbReference>